<keyword evidence="1" id="KW-1133">Transmembrane helix</keyword>
<keyword evidence="2" id="KW-0378">Hydrolase</keyword>
<evidence type="ECO:0000313" key="2">
    <source>
        <dbReference type="EMBL" id="TET63308.1"/>
    </source>
</evidence>
<keyword evidence="2" id="KW-0121">Carboxypeptidase</keyword>
<keyword evidence="1" id="KW-0812">Transmembrane</keyword>
<sequence>MLLLNRFYSKMISNKILISTMMYPKKTLSNAGRGKKTIKYLLLWCLLLILLSTAVSAVEDHDSPGGTIKGTIINETRSGSSVENQEVTLHVERGNSEMESVTAKSDSSGNFEFSNLPTETDYGYYLSLNYQGGDYTSDIISFEENQNLLTVDLVVYDATASDEKIKITINHVMIERAEKGTLLISETLVFHNDDDKTYIGEKRDPSGEHETLRVPLPRGFYDLEHVEGLMECCVSQTKDGVVDTMDLKPGLKKVVLQYKLSYTAKSYLFEKSFLYPTSAFYVLAPALFQLSGENLTSQGPLQIEETEYMALGREEISAASTITFEIGGLPFGWGTHTRLVVVGLILAFVVIAGLSYSLSKRGKGKTSSEKAEKVETFLETDEYLKAKKKTLLSLIAHLDDQFEANEISENIYKEMRQEFKGRLIKAVQKLTK</sequence>
<comment type="caution">
    <text evidence="2">The sequence shown here is derived from an EMBL/GenBank/DDBJ whole genome shotgun (WGS) entry which is preliminary data.</text>
</comment>
<dbReference type="EMBL" id="SOIZ01000111">
    <property type="protein sequence ID" value="TET63308.1"/>
    <property type="molecule type" value="Genomic_DNA"/>
</dbReference>
<keyword evidence="2" id="KW-0645">Protease</keyword>
<proteinExistence type="predicted"/>
<protein>
    <submittedName>
        <fullName evidence="2">Carboxypeptidase regulatory-like domain-containing protein</fullName>
    </submittedName>
</protein>
<feature type="transmembrane region" description="Helical" evidence="1">
    <location>
        <begin position="339"/>
        <end position="358"/>
    </location>
</feature>
<dbReference type="Proteomes" id="UP000319130">
    <property type="component" value="Unassembled WGS sequence"/>
</dbReference>
<evidence type="ECO:0000313" key="3">
    <source>
        <dbReference type="Proteomes" id="UP000319130"/>
    </source>
</evidence>
<dbReference type="GO" id="GO:0004180">
    <property type="term" value="F:carboxypeptidase activity"/>
    <property type="evidence" value="ECO:0007669"/>
    <property type="project" value="UniProtKB-KW"/>
</dbReference>
<keyword evidence="1" id="KW-0472">Membrane</keyword>
<evidence type="ECO:0000256" key="1">
    <source>
        <dbReference type="SAM" id="Phobius"/>
    </source>
</evidence>
<gene>
    <name evidence="2" type="ORF">E3J48_02665</name>
</gene>
<organism evidence="2 3">
    <name type="scientific">Aerophobetes bacterium</name>
    <dbReference type="NCBI Taxonomy" id="2030807"/>
    <lineage>
        <taxon>Bacteria</taxon>
        <taxon>Candidatus Aerophobota</taxon>
    </lineage>
</organism>
<accession>A0A523W8G7</accession>
<dbReference type="AlphaFoldDB" id="A0A523W8G7"/>
<reference evidence="2 3" key="1">
    <citation type="submission" date="2019-03" db="EMBL/GenBank/DDBJ databases">
        <title>Metabolic potential of uncultured bacteria and archaea associated with petroleum seepage in deep-sea sediments.</title>
        <authorList>
            <person name="Dong X."/>
            <person name="Hubert C."/>
        </authorList>
    </citation>
    <scope>NUCLEOTIDE SEQUENCE [LARGE SCALE GENOMIC DNA]</scope>
    <source>
        <strain evidence="2">E29_bin52</strain>
    </source>
</reference>
<name>A0A523W8G7_UNCAE</name>